<gene>
    <name evidence="3" type="ORF">JCM9152_1417</name>
</gene>
<dbReference type="PANTHER" id="PTHR45947:SF3">
    <property type="entry name" value="SULFOQUINOVOSYL TRANSFERASE SQD2"/>
    <property type="match status" value="1"/>
</dbReference>
<dbReference type="GO" id="GO:0016757">
    <property type="term" value="F:glycosyltransferase activity"/>
    <property type="evidence" value="ECO:0007669"/>
    <property type="project" value="InterPro"/>
</dbReference>
<evidence type="ECO:0000313" key="3">
    <source>
        <dbReference type="EMBL" id="GAE30024.1"/>
    </source>
</evidence>
<keyword evidence="4" id="KW-1185">Reference proteome</keyword>
<dbReference type="EMBL" id="BAUU01000008">
    <property type="protein sequence ID" value="GAE30024.1"/>
    <property type="molecule type" value="Genomic_DNA"/>
</dbReference>
<feature type="domain" description="Glycosyl transferase family 1" evidence="1">
    <location>
        <begin position="164"/>
        <end position="282"/>
    </location>
</feature>
<reference evidence="3" key="1">
    <citation type="journal article" date="2014" name="Genome Announc.">
        <title>Draft Genome Sequences of Three Alkaliphilic Bacillus Strains, Bacillus wakoensis JCM 9140T, Bacillus akibai JCM 9157T, and Bacillus hemicellulosilyticus JCM 9152T.</title>
        <authorList>
            <person name="Yuki M."/>
            <person name="Oshima K."/>
            <person name="Suda W."/>
            <person name="Oshida Y."/>
            <person name="Kitamura K."/>
            <person name="Iida T."/>
            <person name="Hattori M."/>
            <person name="Ohkuma M."/>
        </authorList>
    </citation>
    <scope>NUCLEOTIDE SEQUENCE [LARGE SCALE GENOMIC DNA]</scope>
    <source>
        <strain evidence="3">JCM 9152</strain>
    </source>
</reference>
<evidence type="ECO:0000259" key="2">
    <source>
        <dbReference type="Pfam" id="PF13439"/>
    </source>
</evidence>
<protein>
    <submittedName>
        <fullName evidence="3">Glycosyltransferase</fullName>
    </submittedName>
</protein>
<dbReference type="InterPro" id="IPR001296">
    <property type="entry name" value="Glyco_trans_1"/>
</dbReference>
<dbReference type="InterPro" id="IPR028098">
    <property type="entry name" value="Glyco_trans_4-like_N"/>
</dbReference>
<dbReference type="SUPFAM" id="SSF53756">
    <property type="entry name" value="UDP-Glycosyltransferase/glycogen phosphorylase"/>
    <property type="match status" value="1"/>
</dbReference>
<dbReference type="AlphaFoldDB" id="W4QFB7"/>
<feature type="domain" description="Glycosyltransferase subfamily 4-like N-terminal" evidence="2">
    <location>
        <begin position="6"/>
        <end position="155"/>
    </location>
</feature>
<accession>W4QFB7</accession>
<keyword evidence="3" id="KW-0808">Transferase</keyword>
<dbReference type="Proteomes" id="UP000018895">
    <property type="component" value="Unassembled WGS sequence"/>
</dbReference>
<proteinExistence type="predicted"/>
<evidence type="ECO:0000313" key="4">
    <source>
        <dbReference type="Proteomes" id="UP000018895"/>
    </source>
</evidence>
<organism evidence="3 4">
    <name type="scientific">Halalkalibacter hemicellulosilyticusJCM 9152</name>
    <dbReference type="NCBI Taxonomy" id="1236971"/>
    <lineage>
        <taxon>Bacteria</taxon>
        <taxon>Bacillati</taxon>
        <taxon>Bacillota</taxon>
        <taxon>Bacilli</taxon>
        <taxon>Bacillales</taxon>
        <taxon>Bacillaceae</taxon>
        <taxon>Halalkalibacter</taxon>
    </lineage>
</organism>
<sequence>MLMNYYRRINRERIQFDFIVHREEEGHYDQEILDLGGRIYRMPSIRPGQYRTYFTKLESFFHEHQYVIVHSHINENSAFILKIAKEAGVPCRIAHSHLSDLAIDYKFPFRIYARRVLKNQPTTYFACSKRAGEWLFGKEIATKDIKVLHNAVDVNKFAYDPLKRKNKREELGVQGKYVIGHIGRFNRQKNHKFLIEVFKKVYQCNQHAVLVLVGDGSLKNNIVEKVRRAGIEEAVFFLGVRDDIPDLMLAFDLFLFPSLFEGLPVVLIEAQAAGLRCVVSDAITKQVNVTNRIDFFPLSRSPSQWSEHLLSVTGGHKDMSEQLRENQYDTYSMVDWLTGYYLAEANRQSV</sequence>
<dbReference type="Pfam" id="PF13439">
    <property type="entry name" value="Glyco_transf_4"/>
    <property type="match status" value="1"/>
</dbReference>
<dbReference type="InterPro" id="IPR050194">
    <property type="entry name" value="Glycosyltransferase_grp1"/>
</dbReference>
<evidence type="ECO:0000259" key="1">
    <source>
        <dbReference type="Pfam" id="PF00534"/>
    </source>
</evidence>
<dbReference type="STRING" id="1236971.JCM9152_1417"/>
<name>W4QFB7_9BACI</name>
<dbReference type="PANTHER" id="PTHR45947">
    <property type="entry name" value="SULFOQUINOVOSYL TRANSFERASE SQD2"/>
    <property type="match status" value="1"/>
</dbReference>
<dbReference type="Pfam" id="PF00534">
    <property type="entry name" value="Glycos_transf_1"/>
    <property type="match status" value="1"/>
</dbReference>
<dbReference type="Gene3D" id="3.40.50.2000">
    <property type="entry name" value="Glycogen Phosphorylase B"/>
    <property type="match status" value="2"/>
</dbReference>
<dbReference type="CDD" id="cd03812">
    <property type="entry name" value="GT4_CapH-like"/>
    <property type="match status" value="1"/>
</dbReference>
<comment type="caution">
    <text evidence="3">The sequence shown here is derived from an EMBL/GenBank/DDBJ whole genome shotgun (WGS) entry which is preliminary data.</text>
</comment>